<name>A0AAV4JTS5_9GAST</name>
<dbReference type="EMBL" id="BMAT01010370">
    <property type="protein sequence ID" value="GFS25464.1"/>
    <property type="molecule type" value="Genomic_DNA"/>
</dbReference>
<accession>A0AAV4JTS5</accession>
<comment type="caution">
    <text evidence="1">The sequence shown here is derived from an EMBL/GenBank/DDBJ whole genome shotgun (WGS) entry which is preliminary data.</text>
</comment>
<evidence type="ECO:0000313" key="1">
    <source>
        <dbReference type="EMBL" id="GFS25464.1"/>
    </source>
</evidence>
<dbReference type="Proteomes" id="UP000762676">
    <property type="component" value="Unassembled WGS sequence"/>
</dbReference>
<dbReference type="AlphaFoldDB" id="A0AAV4JTS5"/>
<proteinExistence type="predicted"/>
<sequence length="120" mass="13393">MLAMKCFAAKLDHVLLYESYGTHGLAHISLASLTFEAPSTVASLPVLYEGHSAQRTQLIFSCWLCCCINLIDLTQRCDELNLTGLAGWPGRLMLCESSQSHGWRWLKESWLPVELGPALR</sequence>
<reference evidence="1 2" key="1">
    <citation type="journal article" date="2021" name="Elife">
        <title>Chloroplast acquisition without the gene transfer in kleptoplastic sea slugs, Plakobranchus ocellatus.</title>
        <authorList>
            <person name="Maeda T."/>
            <person name="Takahashi S."/>
            <person name="Yoshida T."/>
            <person name="Shimamura S."/>
            <person name="Takaki Y."/>
            <person name="Nagai Y."/>
            <person name="Toyoda A."/>
            <person name="Suzuki Y."/>
            <person name="Arimoto A."/>
            <person name="Ishii H."/>
            <person name="Satoh N."/>
            <person name="Nishiyama T."/>
            <person name="Hasebe M."/>
            <person name="Maruyama T."/>
            <person name="Minagawa J."/>
            <person name="Obokata J."/>
            <person name="Shigenobu S."/>
        </authorList>
    </citation>
    <scope>NUCLEOTIDE SEQUENCE [LARGE SCALE GENOMIC DNA]</scope>
</reference>
<organism evidence="1 2">
    <name type="scientific">Elysia marginata</name>
    <dbReference type="NCBI Taxonomy" id="1093978"/>
    <lineage>
        <taxon>Eukaryota</taxon>
        <taxon>Metazoa</taxon>
        <taxon>Spiralia</taxon>
        <taxon>Lophotrochozoa</taxon>
        <taxon>Mollusca</taxon>
        <taxon>Gastropoda</taxon>
        <taxon>Heterobranchia</taxon>
        <taxon>Euthyneura</taxon>
        <taxon>Panpulmonata</taxon>
        <taxon>Sacoglossa</taxon>
        <taxon>Placobranchoidea</taxon>
        <taxon>Plakobranchidae</taxon>
        <taxon>Elysia</taxon>
    </lineage>
</organism>
<protein>
    <submittedName>
        <fullName evidence="1">Uncharacterized protein</fullName>
    </submittedName>
</protein>
<gene>
    <name evidence="1" type="ORF">ElyMa_005184300</name>
</gene>
<evidence type="ECO:0000313" key="2">
    <source>
        <dbReference type="Proteomes" id="UP000762676"/>
    </source>
</evidence>
<keyword evidence="2" id="KW-1185">Reference proteome</keyword>